<dbReference type="PANTHER" id="PTHR38686:SF1">
    <property type="entry name" value="APOLIPOPROTEIN N-ACYLTRANSFERASE"/>
    <property type="match status" value="1"/>
</dbReference>
<keyword evidence="10" id="KW-0449">Lipoprotein</keyword>
<evidence type="ECO:0000256" key="2">
    <source>
        <dbReference type="ARBA" id="ARBA00022475"/>
    </source>
</evidence>
<keyword evidence="2 8" id="KW-1003">Cell membrane</keyword>
<evidence type="ECO:0000313" key="10">
    <source>
        <dbReference type="EMBL" id="PPK62781.1"/>
    </source>
</evidence>
<dbReference type="NCBIfam" id="TIGR00546">
    <property type="entry name" value="lnt"/>
    <property type="match status" value="1"/>
</dbReference>
<gene>
    <name evidence="8" type="primary">lnt</name>
    <name evidence="10" type="ORF">CLV40_13347</name>
</gene>
<evidence type="ECO:0000256" key="1">
    <source>
        <dbReference type="ARBA" id="ARBA00004651"/>
    </source>
</evidence>
<dbReference type="InterPro" id="IPR004563">
    <property type="entry name" value="Apolipo_AcylTrfase"/>
</dbReference>
<feature type="transmembrane region" description="Helical" evidence="8">
    <location>
        <begin position="501"/>
        <end position="519"/>
    </location>
</feature>
<protein>
    <recommendedName>
        <fullName evidence="8">Apolipoprotein N-acyltransferase</fullName>
        <shortName evidence="8">ALP N-acyltransferase</shortName>
        <ecNumber evidence="8">2.3.1.269</ecNumber>
    </recommendedName>
</protein>
<evidence type="ECO:0000256" key="6">
    <source>
        <dbReference type="ARBA" id="ARBA00023136"/>
    </source>
</evidence>
<feature type="transmembrane region" description="Helical" evidence="8">
    <location>
        <begin position="165"/>
        <end position="187"/>
    </location>
</feature>
<feature type="transmembrane region" description="Helical" evidence="8">
    <location>
        <begin position="207"/>
        <end position="227"/>
    </location>
</feature>
<feature type="domain" description="CN hydrolase" evidence="9">
    <location>
        <begin position="236"/>
        <end position="488"/>
    </location>
</feature>
<dbReference type="RefSeq" id="WP_104483108.1">
    <property type="nucleotide sequence ID" value="NZ_CP154825.1"/>
</dbReference>
<organism evidence="10 11">
    <name type="scientific">Actinokineospora auranticolor</name>
    <dbReference type="NCBI Taxonomy" id="155976"/>
    <lineage>
        <taxon>Bacteria</taxon>
        <taxon>Bacillati</taxon>
        <taxon>Actinomycetota</taxon>
        <taxon>Actinomycetes</taxon>
        <taxon>Pseudonocardiales</taxon>
        <taxon>Pseudonocardiaceae</taxon>
        <taxon>Actinokineospora</taxon>
    </lineage>
</organism>
<dbReference type="CDD" id="cd07571">
    <property type="entry name" value="ALP_N-acyl_transferase"/>
    <property type="match status" value="1"/>
</dbReference>
<comment type="pathway">
    <text evidence="8">Protein modification; lipoprotein biosynthesis (N-acyl transfer).</text>
</comment>
<comment type="caution">
    <text evidence="10">The sequence shown here is derived from an EMBL/GenBank/DDBJ whole genome shotgun (WGS) entry which is preliminary data.</text>
</comment>
<dbReference type="Proteomes" id="UP000239203">
    <property type="component" value="Unassembled WGS sequence"/>
</dbReference>
<evidence type="ECO:0000256" key="5">
    <source>
        <dbReference type="ARBA" id="ARBA00022989"/>
    </source>
</evidence>
<accession>A0A2S6GD74</accession>
<dbReference type="EMBL" id="PTIX01000033">
    <property type="protein sequence ID" value="PPK62781.1"/>
    <property type="molecule type" value="Genomic_DNA"/>
</dbReference>
<dbReference type="PANTHER" id="PTHR38686">
    <property type="entry name" value="APOLIPOPROTEIN N-ACYLTRANSFERASE"/>
    <property type="match status" value="1"/>
</dbReference>
<keyword evidence="4 8" id="KW-0812">Transmembrane</keyword>
<comment type="similarity">
    <text evidence="8">Belongs to the CN hydrolase family. Apolipoprotein N-acyltransferase subfamily.</text>
</comment>
<dbReference type="GO" id="GO:0005886">
    <property type="term" value="C:plasma membrane"/>
    <property type="evidence" value="ECO:0007669"/>
    <property type="project" value="UniProtKB-SubCell"/>
</dbReference>
<dbReference type="Pfam" id="PF00795">
    <property type="entry name" value="CN_hydrolase"/>
    <property type="match status" value="1"/>
</dbReference>
<evidence type="ECO:0000313" key="11">
    <source>
        <dbReference type="Proteomes" id="UP000239203"/>
    </source>
</evidence>
<dbReference type="PROSITE" id="PS50263">
    <property type="entry name" value="CN_HYDROLASE"/>
    <property type="match status" value="1"/>
</dbReference>
<evidence type="ECO:0000259" key="9">
    <source>
        <dbReference type="PROSITE" id="PS50263"/>
    </source>
</evidence>
<dbReference type="Gene3D" id="3.60.110.10">
    <property type="entry name" value="Carbon-nitrogen hydrolase"/>
    <property type="match status" value="1"/>
</dbReference>
<evidence type="ECO:0000256" key="7">
    <source>
        <dbReference type="ARBA" id="ARBA00023315"/>
    </source>
</evidence>
<comment type="function">
    <text evidence="8">Catalyzes the phospholipid dependent N-acylation of the N-terminal cysteine of apolipoprotein, the last step in lipoprotein maturation.</text>
</comment>
<feature type="transmembrane region" description="Helical" evidence="8">
    <location>
        <begin position="127"/>
        <end position="145"/>
    </location>
</feature>
<dbReference type="GO" id="GO:0016410">
    <property type="term" value="F:N-acyltransferase activity"/>
    <property type="evidence" value="ECO:0007669"/>
    <property type="project" value="UniProtKB-UniRule"/>
</dbReference>
<dbReference type="GO" id="GO:0042158">
    <property type="term" value="P:lipoprotein biosynthetic process"/>
    <property type="evidence" value="ECO:0007669"/>
    <property type="project" value="UniProtKB-UniRule"/>
</dbReference>
<dbReference type="OrthoDB" id="9804277at2"/>
<keyword evidence="6 8" id="KW-0472">Membrane</keyword>
<dbReference type="InterPro" id="IPR003010">
    <property type="entry name" value="C-N_Hydrolase"/>
</dbReference>
<keyword evidence="7 8" id="KW-0012">Acyltransferase</keyword>
<dbReference type="InterPro" id="IPR045378">
    <property type="entry name" value="LNT_N"/>
</dbReference>
<keyword evidence="5 8" id="KW-1133">Transmembrane helix</keyword>
<dbReference type="UniPathway" id="UPA00666"/>
<feature type="transmembrane region" description="Helical" evidence="8">
    <location>
        <begin position="72"/>
        <end position="93"/>
    </location>
</feature>
<name>A0A2S6GD74_9PSEU</name>
<proteinExistence type="inferred from homology"/>
<dbReference type="AlphaFoldDB" id="A0A2S6GD74"/>
<dbReference type="SUPFAM" id="SSF56317">
    <property type="entry name" value="Carbon-nitrogen hydrolase"/>
    <property type="match status" value="1"/>
</dbReference>
<dbReference type="InterPro" id="IPR036526">
    <property type="entry name" value="C-N_Hydrolase_sf"/>
</dbReference>
<comment type="subcellular location">
    <subcellularLocation>
        <location evidence="1 8">Cell membrane</location>
        <topology evidence="1 8">Multi-pass membrane protein</topology>
    </subcellularLocation>
</comment>
<keyword evidence="3 8" id="KW-0808">Transferase</keyword>
<dbReference type="EC" id="2.3.1.269" evidence="8"/>
<feature type="transmembrane region" description="Helical" evidence="8">
    <location>
        <begin position="48"/>
        <end position="65"/>
    </location>
</feature>
<evidence type="ECO:0000256" key="8">
    <source>
        <dbReference type="HAMAP-Rule" id="MF_01148"/>
    </source>
</evidence>
<comment type="catalytic activity">
    <reaction evidence="8">
        <text>N-terminal S-1,2-diacyl-sn-glyceryl-L-cysteinyl-[lipoprotein] + a glycerophospholipid = N-acyl-S-1,2-diacyl-sn-glyceryl-L-cysteinyl-[lipoprotein] + a 2-acyl-sn-glycero-3-phospholipid + H(+)</text>
        <dbReference type="Rhea" id="RHEA:48228"/>
        <dbReference type="Rhea" id="RHEA-COMP:14681"/>
        <dbReference type="Rhea" id="RHEA-COMP:14684"/>
        <dbReference type="ChEBI" id="CHEBI:15378"/>
        <dbReference type="ChEBI" id="CHEBI:136912"/>
        <dbReference type="ChEBI" id="CHEBI:140656"/>
        <dbReference type="ChEBI" id="CHEBI:140657"/>
        <dbReference type="ChEBI" id="CHEBI:140660"/>
        <dbReference type="EC" id="2.3.1.269"/>
    </reaction>
</comment>
<reference evidence="10 11" key="1">
    <citation type="submission" date="2018-02" db="EMBL/GenBank/DDBJ databases">
        <title>Genomic Encyclopedia of Archaeal and Bacterial Type Strains, Phase II (KMG-II): from individual species to whole genera.</title>
        <authorList>
            <person name="Goeker M."/>
        </authorList>
    </citation>
    <scope>NUCLEOTIDE SEQUENCE [LARGE SCALE GENOMIC DNA]</scope>
    <source>
        <strain evidence="10 11">YU 961-1</strain>
    </source>
</reference>
<evidence type="ECO:0000256" key="4">
    <source>
        <dbReference type="ARBA" id="ARBA00022692"/>
    </source>
</evidence>
<keyword evidence="11" id="KW-1185">Reference proteome</keyword>
<feature type="transmembrane region" description="Helical" evidence="8">
    <location>
        <begin position="99"/>
        <end position="120"/>
    </location>
</feature>
<evidence type="ECO:0000256" key="3">
    <source>
        <dbReference type="ARBA" id="ARBA00022679"/>
    </source>
</evidence>
<sequence>MVAPAVSPEPEIERVEAPARRRWLPVSLRSLLVAAAGALVYLSVPPRVLWWLAPVGFAVLWFVLHGRRARGAFWYGFVFGLGFMVPLLAWTGVFVGPVAWLPLSGLEALLVGLPCAAMAVTSRLRGGVLWAALLWVAGEYLRSVFPFGGFPWGRVAFSQPEGPFLFLAALGGTPLIALAVALCGFGLGEVARRSVARRAGVDRAWPVVAALAAVLPLVAGFSARAVVGRDAQAGEVVVAAVQGNVPRAGLDFNAQRRAVLDNHVKRTKQLAADVRAGKVPRPDLVLWPENASDIDPLRNRDAYEVIDQAARDVGVPIAVGSVLVGDDGLPRNVVLLWDPVRGPVEQYTKRQLQPFGETMPWRGFFRLFTSAVDRAGRFVPGTDPSVFAMDRARVALATCYEVAFDGVVRESVLNGSNLLAVPTNNATFGRSEMTYQQLAMDRVRAVEHGRAVVVAATSGVSAIVRPDGSLVSSTDLFTADALVERVPLRTATTIADRLGAWPEWVMVAGALVVLVFGLVSGRRRRSAARVGSVPGAGDLGVPSGLTD</sequence>
<dbReference type="HAMAP" id="MF_01148">
    <property type="entry name" value="Lnt"/>
    <property type="match status" value="1"/>
</dbReference>
<dbReference type="Pfam" id="PF20154">
    <property type="entry name" value="LNT_N"/>
    <property type="match status" value="1"/>
</dbReference>